<dbReference type="Gene3D" id="3.40.1360.10">
    <property type="match status" value="1"/>
</dbReference>
<gene>
    <name evidence="1" type="primary">56</name>
    <name evidence="1" type="ORF">PBI_SWITZER_56</name>
</gene>
<dbReference type="EMBL" id="JF937108">
    <property type="protein sequence ID" value="AEK10355.1"/>
    <property type="molecule type" value="Genomic_DNA"/>
</dbReference>
<protein>
    <submittedName>
        <fullName evidence="1">DNA primase</fullName>
    </submittedName>
</protein>
<name>G1D6F6_9CAUD</name>
<dbReference type="SUPFAM" id="SSF56731">
    <property type="entry name" value="DNA primase core"/>
    <property type="match status" value="1"/>
</dbReference>
<accession>G1D6F6</accession>
<dbReference type="GeneID" id="40083800"/>
<dbReference type="Proteomes" id="UP000008420">
    <property type="component" value="Segment"/>
</dbReference>
<dbReference type="CDD" id="cd00081">
    <property type="entry name" value="Hint"/>
    <property type="match status" value="1"/>
</dbReference>
<sequence>MKYYDAMPGSPAEEYLASRGLPPSNPLINEKFRLGYVADPVRGHEMYKGCLAIPYLRWAPDEKWQVVSIRFRRLDDVEGKPKYMTQAGDRPRLYNTLALLEPSHTVAIAEGECLRGDAEVLTPEGWVRFDRYRPGTEVAQYELDGTLRFVRPIAFVKKHYTGPLIERENRQRYYHLSTPGHRVPAFGGRRDPHRFVAAQEGHGAARIPRAGVMDGPGIPLTDSEIRLRIAVSADAAVRPSGGPGRRRSSRDYFVFGLKKQRKIDRLRKLLADTGIQASDNQVSGGYTSICFSAEKGRFGRALPEEWLSLATAEQRRMILAELIEWDGNRVPNRSQSEYSSKYLGNAQWVQTMAHTSGMVSTILPRSNQYGEWFKVSILHNKIDTSWQSLKNYREVDHDDLVYCVSVPSTAFLVRMGGCISVTGNCDTIAASVAGFPTVGVPGAQAWKEHFREPFLGYREVLILADGDDAGMQFAETVAGVLPNAKIIPMPDGSDVNDLVLSQGVQALKDKVGI</sequence>
<organism evidence="1 2">
    <name type="scientific">Mycobacterium phage Switzer</name>
    <dbReference type="NCBI Taxonomy" id="1034118"/>
    <lineage>
        <taxon>Viruses</taxon>
        <taxon>Duplodnaviria</taxon>
        <taxon>Heunggongvirae</taxon>
        <taxon>Uroviricota</taxon>
        <taxon>Caudoviricetes</taxon>
        <taxon>Fromanvirus</taxon>
        <taxon>Fromanvirus switzer</taxon>
    </lineage>
</organism>
<dbReference type="CDD" id="cd01029">
    <property type="entry name" value="TOPRIM_primases"/>
    <property type="match status" value="1"/>
</dbReference>
<dbReference type="InterPro" id="IPR034154">
    <property type="entry name" value="TOPRIM_DnaG/twinkle"/>
</dbReference>
<dbReference type="InterPro" id="IPR036844">
    <property type="entry name" value="Hint_dom_sf"/>
</dbReference>
<evidence type="ECO:0000313" key="2">
    <source>
        <dbReference type="Proteomes" id="UP000008420"/>
    </source>
</evidence>
<dbReference type="KEGG" id="vg:40083800"/>
<dbReference type="SUPFAM" id="SSF51294">
    <property type="entry name" value="Hedgehog/intein (Hint) domain"/>
    <property type="match status" value="1"/>
</dbReference>
<dbReference type="RefSeq" id="YP_009607785.1">
    <property type="nucleotide sequence ID" value="NC_041985.1"/>
</dbReference>
<evidence type="ECO:0000313" key="1">
    <source>
        <dbReference type="EMBL" id="AEK10355.1"/>
    </source>
</evidence>
<dbReference type="OrthoDB" id="7384at10239"/>
<proteinExistence type="predicted"/>
<keyword evidence="2" id="KW-1185">Reference proteome</keyword>
<reference evidence="1 2" key="1">
    <citation type="journal article" date="2012" name="J. Virol.">
        <title>Complete Genome Sequences of 138 Mycobacteriophages.</title>
        <authorList>
            <consortium name="the Science Education Alliance Phage Hunters Advancing Genomics and Evolutionary Science Program"/>
            <consortium name="the KwaZulu-Natal Research Institute for Tuberculosis and HIV Mycobacterial Genetics Course Students"/>
            <consortium name="the Phage Hunters Integrating Research and Education Program"/>
            <person name="Hatfull G.F."/>
        </authorList>
    </citation>
    <scope>NUCLEOTIDE SEQUENCE [LARGE SCALE GENOMIC DNA]</scope>
    <source>
        <strain evidence="1">Switzer</strain>
    </source>
</reference>